<protein>
    <submittedName>
        <fullName evidence="2">Uncharacterized protein</fullName>
    </submittedName>
</protein>
<dbReference type="Proteomes" id="UP001066276">
    <property type="component" value="Chromosome 7"/>
</dbReference>
<reference evidence="2" key="1">
    <citation type="journal article" date="2022" name="bioRxiv">
        <title>Sequencing and chromosome-scale assembly of the giantPleurodeles waltlgenome.</title>
        <authorList>
            <person name="Brown T."/>
            <person name="Elewa A."/>
            <person name="Iarovenko S."/>
            <person name="Subramanian E."/>
            <person name="Araus A.J."/>
            <person name="Petzold A."/>
            <person name="Susuki M."/>
            <person name="Suzuki K.-i.T."/>
            <person name="Hayashi T."/>
            <person name="Toyoda A."/>
            <person name="Oliveira C."/>
            <person name="Osipova E."/>
            <person name="Leigh N.D."/>
            <person name="Simon A."/>
            <person name="Yun M.H."/>
        </authorList>
    </citation>
    <scope>NUCLEOTIDE SEQUENCE</scope>
    <source>
        <strain evidence="2">20211129_DDA</strain>
        <tissue evidence="2">Liver</tissue>
    </source>
</reference>
<proteinExistence type="predicted"/>
<feature type="region of interest" description="Disordered" evidence="1">
    <location>
        <begin position="17"/>
        <end position="37"/>
    </location>
</feature>
<keyword evidence="3" id="KW-1185">Reference proteome</keyword>
<dbReference type="AlphaFoldDB" id="A0AAV7PM58"/>
<sequence>MNAPILCQPFGKSLPSAQATRLSPATATYDPQKPNRCEKKRTLEGSWAYHVPKKISEPTIFRDVTEETREVFMSTVQGGQDDRLGIKRERAAGSNKRVRAQTCRQLCLSSNSSQE</sequence>
<evidence type="ECO:0000313" key="3">
    <source>
        <dbReference type="Proteomes" id="UP001066276"/>
    </source>
</evidence>
<evidence type="ECO:0000256" key="1">
    <source>
        <dbReference type="SAM" id="MobiDB-lite"/>
    </source>
</evidence>
<comment type="caution">
    <text evidence="2">The sequence shown here is derived from an EMBL/GenBank/DDBJ whole genome shotgun (WGS) entry which is preliminary data.</text>
</comment>
<evidence type="ECO:0000313" key="2">
    <source>
        <dbReference type="EMBL" id="KAJ1127954.1"/>
    </source>
</evidence>
<name>A0AAV7PM58_PLEWA</name>
<accession>A0AAV7PM58</accession>
<feature type="compositionally biased region" description="Polar residues" evidence="1">
    <location>
        <begin position="17"/>
        <end position="26"/>
    </location>
</feature>
<gene>
    <name evidence="2" type="ORF">NDU88_006347</name>
</gene>
<organism evidence="2 3">
    <name type="scientific">Pleurodeles waltl</name>
    <name type="common">Iberian ribbed newt</name>
    <dbReference type="NCBI Taxonomy" id="8319"/>
    <lineage>
        <taxon>Eukaryota</taxon>
        <taxon>Metazoa</taxon>
        <taxon>Chordata</taxon>
        <taxon>Craniata</taxon>
        <taxon>Vertebrata</taxon>
        <taxon>Euteleostomi</taxon>
        <taxon>Amphibia</taxon>
        <taxon>Batrachia</taxon>
        <taxon>Caudata</taxon>
        <taxon>Salamandroidea</taxon>
        <taxon>Salamandridae</taxon>
        <taxon>Pleurodelinae</taxon>
        <taxon>Pleurodeles</taxon>
    </lineage>
</organism>
<dbReference type="EMBL" id="JANPWB010000011">
    <property type="protein sequence ID" value="KAJ1127954.1"/>
    <property type="molecule type" value="Genomic_DNA"/>
</dbReference>